<accession>A0A2P2MY59</accession>
<feature type="transmembrane region" description="Helical" evidence="1">
    <location>
        <begin position="51"/>
        <end position="68"/>
    </location>
</feature>
<protein>
    <submittedName>
        <fullName evidence="2">Uncharacterized protein</fullName>
    </submittedName>
</protein>
<sequence length="70" mass="8461">MPCLALWKNKMRQPIFSYSESFLRLVSAFYCYNSCLIYCCVWMPGKCKKRLVSSIFGFWHSFVFIYVCRY</sequence>
<dbReference type="AlphaFoldDB" id="A0A2P2MY59"/>
<reference evidence="2" key="1">
    <citation type="submission" date="2018-02" db="EMBL/GenBank/DDBJ databases">
        <title>Rhizophora mucronata_Transcriptome.</title>
        <authorList>
            <person name="Meera S.P."/>
            <person name="Sreeshan A."/>
            <person name="Augustine A."/>
        </authorList>
    </citation>
    <scope>NUCLEOTIDE SEQUENCE</scope>
    <source>
        <tissue evidence="2">Leaf</tissue>
    </source>
</reference>
<feature type="transmembrane region" description="Helical" evidence="1">
    <location>
        <begin position="21"/>
        <end position="45"/>
    </location>
</feature>
<keyword evidence="1" id="KW-1133">Transmembrane helix</keyword>
<dbReference type="EMBL" id="GGEC01054670">
    <property type="protein sequence ID" value="MBX35154.1"/>
    <property type="molecule type" value="Transcribed_RNA"/>
</dbReference>
<name>A0A2P2MY59_RHIMU</name>
<evidence type="ECO:0000256" key="1">
    <source>
        <dbReference type="SAM" id="Phobius"/>
    </source>
</evidence>
<evidence type="ECO:0000313" key="2">
    <source>
        <dbReference type="EMBL" id="MBX35154.1"/>
    </source>
</evidence>
<keyword evidence="1" id="KW-0812">Transmembrane</keyword>
<proteinExistence type="predicted"/>
<keyword evidence="1" id="KW-0472">Membrane</keyword>
<organism evidence="2">
    <name type="scientific">Rhizophora mucronata</name>
    <name type="common">Asiatic mangrove</name>
    <dbReference type="NCBI Taxonomy" id="61149"/>
    <lineage>
        <taxon>Eukaryota</taxon>
        <taxon>Viridiplantae</taxon>
        <taxon>Streptophyta</taxon>
        <taxon>Embryophyta</taxon>
        <taxon>Tracheophyta</taxon>
        <taxon>Spermatophyta</taxon>
        <taxon>Magnoliopsida</taxon>
        <taxon>eudicotyledons</taxon>
        <taxon>Gunneridae</taxon>
        <taxon>Pentapetalae</taxon>
        <taxon>rosids</taxon>
        <taxon>fabids</taxon>
        <taxon>Malpighiales</taxon>
        <taxon>Rhizophoraceae</taxon>
        <taxon>Rhizophora</taxon>
    </lineage>
</organism>